<keyword evidence="3" id="KW-1185">Reference proteome</keyword>
<reference evidence="2 3" key="1">
    <citation type="submission" date="2021-06" db="EMBL/GenBank/DDBJ databases">
        <authorList>
            <person name="Palmer J.M."/>
        </authorList>
    </citation>
    <scope>NUCLEOTIDE SEQUENCE [LARGE SCALE GENOMIC DNA]</scope>
    <source>
        <strain evidence="2 3">CL_MEX2019</strain>
        <tissue evidence="2">Muscle</tissue>
    </source>
</reference>
<feature type="compositionally biased region" description="Polar residues" evidence="1">
    <location>
        <begin position="28"/>
        <end position="41"/>
    </location>
</feature>
<name>A0ABU7E9A7_9TELE</name>
<evidence type="ECO:0008006" key="4">
    <source>
        <dbReference type="Google" id="ProtNLM"/>
    </source>
</evidence>
<organism evidence="2 3">
    <name type="scientific">Characodon lateralis</name>
    <dbReference type="NCBI Taxonomy" id="208331"/>
    <lineage>
        <taxon>Eukaryota</taxon>
        <taxon>Metazoa</taxon>
        <taxon>Chordata</taxon>
        <taxon>Craniata</taxon>
        <taxon>Vertebrata</taxon>
        <taxon>Euteleostomi</taxon>
        <taxon>Actinopterygii</taxon>
        <taxon>Neopterygii</taxon>
        <taxon>Teleostei</taxon>
        <taxon>Neoteleostei</taxon>
        <taxon>Acanthomorphata</taxon>
        <taxon>Ovalentaria</taxon>
        <taxon>Atherinomorphae</taxon>
        <taxon>Cyprinodontiformes</taxon>
        <taxon>Goodeidae</taxon>
        <taxon>Characodon</taxon>
    </lineage>
</organism>
<dbReference type="PANTHER" id="PTHR21963">
    <property type="entry name" value="PF6"/>
    <property type="match status" value="1"/>
</dbReference>
<protein>
    <recommendedName>
        <fullName evidence="4">Sperm associated antigen 17</fullName>
    </recommendedName>
</protein>
<proteinExistence type="predicted"/>
<evidence type="ECO:0000313" key="3">
    <source>
        <dbReference type="Proteomes" id="UP001352852"/>
    </source>
</evidence>
<feature type="non-terminal residue" evidence="2">
    <location>
        <position position="1"/>
    </location>
</feature>
<dbReference type="EMBL" id="JAHUTJ010049512">
    <property type="protein sequence ID" value="MED6283199.1"/>
    <property type="molecule type" value="Genomic_DNA"/>
</dbReference>
<dbReference type="PANTHER" id="PTHR21963:SF1">
    <property type="entry name" value="SPERM-ASSOCIATED ANTIGEN 17"/>
    <property type="match status" value="1"/>
</dbReference>
<comment type="caution">
    <text evidence="2">The sequence shown here is derived from an EMBL/GenBank/DDBJ whole genome shotgun (WGS) entry which is preliminary data.</text>
</comment>
<feature type="region of interest" description="Disordered" evidence="1">
    <location>
        <begin position="1"/>
        <end position="41"/>
    </location>
</feature>
<feature type="compositionally biased region" description="Basic and acidic residues" evidence="1">
    <location>
        <begin position="17"/>
        <end position="26"/>
    </location>
</feature>
<accession>A0ABU7E9A7</accession>
<dbReference type="InterPro" id="IPR026173">
    <property type="entry name" value="SPAG17"/>
</dbReference>
<evidence type="ECO:0000256" key="1">
    <source>
        <dbReference type="SAM" id="MobiDB-lite"/>
    </source>
</evidence>
<dbReference type="Pfam" id="PF14874">
    <property type="entry name" value="PapD-like"/>
    <property type="match status" value="1"/>
</dbReference>
<gene>
    <name evidence="2" type="ORF">CHARACLAT_006387</name>
</gene>
<evidence type="ECO:0000313" key="2">
    <source>
        <dbReference type="EMBL" id="MED6283199.1"/>
    </source>
</evidence>
<sequence length="214" mass="23597">PPPSNPTASQPESQAEESERMPERRHANLTTQSAGESSLRSSCRQYKSVQVDVTSKPRRTKVRLPTCLLATKPCSVPNQHFLSVEEPVRRKCQTASLANLSAVLRGFQLIPSSVDFGMQLEGTYSTVTVLMKNVGVDLCRFNVKQPPPATGLRVIYNPGPVAAGLQVELKVQLFSMCDEAELKKYVSQDIAIHTETDILYLPVTANILWSVLCQ</sequence>
<dbReference type="Proteomes" id="UP001352852">
    <property type="component" value="Unassembled WGS sequence"/>
</dbReference>